<reference evidence="4" key="1">
    <citation type="submission" date="2023-10" db="EMBL/GenBank/DDBJ databases">
        <authorList>
            <person name="Chen Y."/>
            <person name="Shah S."/>
            <person name="Dougan E. K."/>
            <person name="Thang M."/>
            <person name="Chan C."/>
        </authorList>
    </citation>
    <scope>NUCLEOTIDE SEQUENCE [LARGE SCALE GENOMIC DNA]</scope>
</reference>
<dbReference type="PROSITE" id="PS00018">
    <property type="entry name" value="EF_HAND_1"/>
    <property type="match status" value="1"/>
</dbReference>
<proteinExistence type="predicted"/>
<sequence length="738" mass="79988">MLRGLSPSASPASPRCSLGAARRAPPRASAGTEAPPRPACSLLRRQSASCSRPWGPRLWLRGPARRAGWRAARGRRGGTLASAPPWPPWPGAPPPGGARGRGGLGEAASWAAARACGARGRRGGRRGGGRGSRTASACWRRTGSRAGATGARWTSRIDIRASLQMLRVGQPGDRGDVAQRVLDLAGADVDGKISTEKWQAAWRRHLEESEDDWDEVSQAIAALDIDIFQFQDVIRYAFTNFDENGDGKISLEEFCLACKTLGVELSAEEYARIFIVLSRGGDYIKPEGADQQAWQSFGQGFDAALKAQYVNKGFARAQFVVNEVGAQWDRDVLLPLPERVARALATFWNQAESFSDLVEFLLDLVGVGIALGSINEELNCLPDCKEGVDVANLIPLVFLLRKSLSDVFKEVSDNSVQDLDRDTAVAFATVFKPAGVKLTAFTRLRGQGARWHRVDRGQAVPYLSWANGSSLQLIVRGSMSLSAQGNVAGLSETVAVLKAGSFIGGAQFIGAEDGLVAGRSSSSLLANEDVLLLEWPDAAKLRSFLDVNDDLRTQFTSVIVRSMAASMSQVTKQSKKFATELPMAFRSFNSGLATTFNADRATVWIHSPANNSLWTWFVAGTGKTTYVSIPAPSGLVGVAFAKKSELNIPDCYEDDRFNSEVDKKTGYLTKNMLCVPVFDEPSEPERVIGVVQLINKMSGRPSSTTGHCSFTEADTRRMFEIRWTLQFMMKQLGIRAGA</sequence>
<gene>
    <name evidence="4" type="ORF">PCOR1329_LOCUS59997</name>
</gene>
<dbReference type="InterPro" id="IPR018247">
    <property type="entry name" value="EF_Hand_1_Ca_BS"/>
</dbReference>
<dbReference type="Pfam" id="PF00036">
    <property type="entry name" value="EF-hand_1"/>
    <property type="match status" value="1"/>
</dbReference>
<dbReference type="SMART" id="SM00065">
    <property type="entry name" value="GAF"/>
    <property type="match status" value="1"/>
</dbReference>
<feature type="compositionally biased region" description="Low complexity" evidence="2">
    <location>
        <begin position="1"/>
        <end position="30"/>
    </location>
</feature>
<dbReference type="SUPFAM" id="SSF55781">
    <property type="entry name" value="GAF domain-like"/>
    <property type="match status" value="1"/>
</dbReference>
<protein>
    <recommendedName>
        <fullName evidence="3">EF-hand domain-containing protein</fullName>
    </recommendedName>
</protein>
<evidence type="ECO:0000313" key="4">
    <source>
        <dbReference type="EMBL" id="CAK0875298.1"/>
    </source>
</evidence>
<feature type="region of interest" description="Disordered" evidence="2">
    <location>
        <begin position="70"/>
        <end position="92"/>
    </location>
</feature>
<dbReference type="Pfam" id="PF01590">
    <property type="entry name" value="GAF"/>
    <property type="match status" value="1"/>
</dbReference>
<keyword evidence="5" id="KW-1185">Reference proteome</keyword>
<dbReference type="InterPro" id="IPR002048">
    <property type="entry name" value="EF_hand_dom"/>
</dbReference>
<dbReference type="PROSITE" id="PS50222">
    <property type="entry name" value="EF_HAND_2"/>
    <property type="match status" value="1"/>
</dbReference>
<dbReference type="Gene3D" id="1.10.238.10">
    <property type="entry name" value="EF-hand"/>
    <property type="match status" value="1"/>
</dbReference>
<comment type="caution">
    <text evidence="4">The sequence shown here is derived from an EMBL/GenBank/DDBJ whole genome shotgun (WGS) entry which is preliminary data.</text>
</comment>
<dbReference type="InterPro" id="IPR011992">
    <property type="entry name" value="EF-hand-dom_pair"/>
</dbReference>
<evidence type="ECO:0000259" key="3">
    <source>
        <dbReference type="PROSITE" id="PS50222"/>
    </source>
</evidence>
<name>A0ABN9VPI2_9DINO</name>
<dbReference type="InterPro" id="IPR003018">
    <property type="entry name" value="GAF"/>
</dbReference>
<keyword evidence="1" id="KW-0106">Calcium</keyword>
<evidence type="ECO:0000256" key="2">
    <source>
        <dbReference type="SAM" id="MobiDB-lite"/>
    </source>
</evidence>
<dbReference type="CDD" id="cd00051">
    <property type="entry name" value="EFh"/>
    <property type="match status" value="1"/>
</dbReference>
<dbReference type="Proteomes" id="UP001189429">
    <property type="component" value="Unassembled WGS sequence"/>
</dbReference>
<feature type="domain" description="EF-hand" evidence="3">
    <location>
        <begin position="229"/>
        <end position="264"/>
    </location>
</feature>
<feature type="region of interest" description="Disordered" evidence="2">
    <location>
        <begin position="1"/>
        <end position="46"/>
    </location>
</feature>
<evidence type="ECO:0000313" key="5">
    <source>
        <dbReference type="Proteomes" id="UP001189429"/>
    </source>
</evidence>
<dbReference type="EMBL" id="CAUYUJ010017499">
    <property type="protein sequence ID" value="CAK0875298.1"/>
    <property type="molecule type" value="Genomic_DNA"/>
</dbReference>
<evidence type="ECO:0000256" key="1">
    <source>
        <dbReference type="ARBA" id="ARBA00022837"/>
    </source>
</evidence>
<dbReference type="Gene3D" id="3.30.450.40">
    <property type="match status" value="1"/>
</dbReference>
<dbReference type="SUPFAM" id="SSF47473">
    <property type="entry name" value="EF-hand"/>
    <property type="match status" value="1"/>
</dbReference>
<dbReference type="SMART" id="SM00054">
    <property type="entry name" value="EFh"/>
    <property type="match status" value="2"/>
</dbReference>
<accession>A0ABN9VPI2</accession>
<organism evidence="4 5">
    <name type="scientific">Prorocentrum cordatum</name>
    <dbReference type="NCBI Taxonomy" id="2364126"/>
    <lineage>
        <taxon>Eukaryota</taxon>
        <taxon>Sar</taxon>
        <taxon>Alveolata</taxon>
        <taxon>Dinophyceae</taxon>
        <taxon>Prorocentrales</taxon>
        <taxon>Prorocentraceae</taxon>
        <taxon>Prorocentrum</taxon>
    </lineage>
</organism>
<dbReference type="InterPro" id="IPR029016">
    <property type="entry name" value="GAF-like_dom_sf"/>
</dbReference>